<reference evidence="2 3" key="1">
    <citation type="journal article" date="2019" name="Nat. Microbiol.">
        <title>Mediterranean grassland soil C-N compound turnover is dependent on rainfall and depth, and is mediated by genomically divergent microorganisms.</title>
        <authorList>
            <person name="Diamond S."/>
            <person name="Andeer P.F."/>
            <person name="Li Z."/>
            <person name="Crits-Christoph A."/>
            <person name="Burstein D."/>
            <person name="Anantharaman K."/>
            <person name="Lane K.R."/>
            <person name="Thomas B.C."/>
            <person name="Pan C."/>
            <person name="Northen T.R."/>
            <person name="Banfield J.F."/>
        </authorList>
    </citation>
    <scope>NUCLEOTIDE SEQUENCE [LARGE SCALE GENOMIC DNA]</scope>
    <source>
        <strain evidence="2">NP_2</strain>
    </source>
</reference>
<sequence length="169" mass="19206">MSREVTLTLQELVVDHVHTTLHEEDSQWQPSLSEALNGLTAAQAAWKPAPERHSIWQIVRHLILWKRGVLNAWDGDPPDGAELEANDWREVAGSEADWQKDRRTLLDISTQFLTRAQALDDAGLSRHVVWYKGGGSQPLAMRIVRTTTHDIYHSGQIRYLRALQRARSG</sequence>
<dbReference type="InterPro" id="IPR034660">
    <property type="entry name" value="DinB/YfiT-like"/>
</dbReference>
<dbReference type="EMBL" id="VBAJ01000174">
    <property type="protein sequence ID" value="TMJ07487.1"/>
    <property type="molecule type" value="Genomic_DNA"/>
</dbReference>
<dbReference type="Pfam" id="PF12867">
    <property type="entry name" value="DinB_2"/>
    <property type="match status" value="1"/>
</dbReference>
<evidence type="ECO:0000259" key="1">
    <source>
        <dbReference type="Pfam" id="PF12867"/>
    </source>
</evidence>
<dbReference type="Proteomes" id="UP000318661">
    <property type="component" value="Unassembled WGS sequence"/>
</dbReference>
<dbReference type="Gene3D" id="1.20.120.450">
    <property type="entry name" value="dinb family like domain"/>
    <property type="match status" value="1"/>
</dbReference>
<evidence type="ECO:0000313" key="2">
    <source>
        <dbReference type="EMBL" id="TMJ07487.1"/>
    </source>
</evidence>
<dbReference type="AlphaFoldDB" id="A0A537LIH9"/>
<gene>
    <name evidence="2" type="ORF">E6G99_06535</name>
</gene>
<dbReference type="SUPFAM" id="SSF109854">
    <property type="entry name" value="DinB/YfiT-like putative metalloenzymes"/>
    <property type="match status" value="1"/>
</dbReference>
<evidence type="ECO:0000313" key="3">
    <source>
        <dbReference type="Proteomes" id="UP000318661"/>
    </source>
</evidence>
<protein>
    <submittedName>
        <fullName evidence="2">DinB family protein</fullName>
    </submittedName>
</protein>
<comment type="caution">
    <text evidence="2">The sequence shown here is derived from an EMBL/GenBank/DDBJ whole genome shotgun (WGS) entry which is preliminary data.</text>
</comment>
<dbReference type="InterPro" id="IPR024775">
    <property type="entry name" value="DinB-like"/>
</dbReference>
<organism evidence="2 3">
    <name type="scientific">Candidatus Segetimicrobium genomatis</name>
    <dbReference type="NCBI Taxonomy" id="2569760"/>
    <lineage>
        <taxon>Bacteria</taxon>
        <taxon>Bacillati</taxon>
        <taxon>Candidatus Sysuimicrobiota</taxon>
        <taxon>Candidatus Sysuimicrobiia</taxon>
        <taxon>Candidatus Sysuimicrobiales</taxon>
        <taxon>Candidatus Segetimicrobiaceae</taxon>
        <taxon>Candidatus Segetimicrobium</taxon>
    </lineage>
</organism>
<feature type="domain" description="DinB-like" evidence="1">
    <location>
        <begin position="31"/>
        <end position="157"/>
    </location>
</feature>
<proteinExistence type="predicted"/>
<name>A0A537LIH9_9BACT</name>
<accession>A0A537LIH9</accession>